<evidence type="ECO:0000256" key="3">
    <source>
        <dbReference type="ARBA" id="ARBA00018091"/>
    </source>
</evidence>
<comment type="function">
    <text evidence="7">Self-assembles to form an icosahedral capsid.</text>
</comment>
<feature type="non-terminal residue" evidence="9">
    <location>
        <position position="729"/>
    </location>
</feature>
<evidence type="ECO:0000256" key="4">
    <source>
        <dbReference type="ARBA" id="ARBA00022431"/>
    </source>
</evidence>
<reference evidence="9" key="1">
    <citation type="journal article" date="2015" name="J. Virol.">
        <title>Local Virus Extinctions following a Host Population Bottleneck.</title>
        <authorList>
            <person name="Kapusinszky B."/>
            <person name="Mulvaney U."/>
            <person name="Jasinska A.J."/>
            <person name="Deng X."/>
            <person name="Freimer N."/>
            <person name="Delwart E."/>
        </authorList>
    </citation>
    <scope>NUCLEOTIDE SEQUENCE</scope>
    <source>
        <strain evidence="9">VWP00516</strain>
    </source>
</reference>
<evidence type="ECO:0000256" key="2">
    <source>
        <dbReference type="ARBA" id="ARBA00006131"/>
    </source>
</evidence>
<dbReference type="EMBL" id="KP296840">
    <property type="protein sequence ID" value="AJP36553.1"/>
    <property type="molecule type" value="Genomic_DNA"/>
</dbReference>
<keyword evidence="4 7" id="KW-1140">T=1 icosahedral capsid protein</keyword>
<keyword evidence="6 7" id="KW-0946">Virion</keyword>
<keyword evidence="5 7" id="KW-0167">Capsid protein</keyword>
<feature type="non-terminal residue" evidence="9">
    <location>
        <position position="1"/>
    </location>
</feature>
<accession>A0A0C5I2W5</accession>
<comment type="similarity">
    <text evidence="2 7">Belongs to the anelloviridae capsid protein family.</text>
</comment>
<feature type="region of interest" description="Disordered" evidence="8">
    <location>
        <begin position="620"/>
        <end position="652"/>
    </location>
</feature>
<dbReference type="Pfam" id="PF02956">
    <property type="entry name" value="TT_ORF1"/>
    <property type="match status" value="1"/>
</dbReference>
<protein>
    <recommendedName>
        <fullName evidence="3 7">Capsid protein</fullName>
    </recommendedName>
</protein>
<evidence type="ECO:0000313" key="9">
    <source>
        <dbReference type="EMBL" id="AJP36553.1"/>
    </source>
</evidence>
<proteinExistence type="inferred from homology"/>
<evidence type="ECO:0000256" key="1">
    <source>
        <dbReference type="ARBA" id="ARBA00004328"/>
    </source>
</evidence>
<organism evidence="9">
    <name type="scientific">Simian torque teno virus</name>
    <dbReference type="NCBI Taxonomy" id="1619217"/>
    <lineage>
        <taxon>Viruses</taxon>
        <taxon>Monodnaviria</taxon>
        <taxon>Shotokuvirae</taxon>
        <taxon>Commensaviricota</taxon>
        <taxon>Cardeaviricetes</taxon>
        <taxon>Sanitavirales</taxon>
        <taxon>Anelloviridae</taxon>
        <taxon>Alphatorquevirus</taxon>
    </lineage>
</organism>
<feature type="compositionally biased region" description="Polar residues" evidence="8">
    <location>
        <begin position="620"/>
        <end position="629"/>
    </location>
</feature>
<evidence type="ECO:0000256" key="8">
    <source>
        <dbReference type="SAM" id="MobiDB-lite"/>
    </source>
</evidence>
<evidence type="ECO:0000256" key="5">
    <source>
        <dbReference type="ARBA" id="ARBA00022561"/>
    </source>
</evidence>
<dbReference type="InterPro" id="IPR004219">
    <property type="entry name" value="TTvirus_Unk"/>
</dbReference>
<name>A0A0C5I2W5_9VIRU</name>
<evidence type="ECO:0000256" key="7">
    <source>
        <dbReference type="RuleBase" id="RU361230"/>
    </source>
</evidence>
<evidence type="ECO:0000256" key="6">
    <source>
        <dbReference type="ARBA" id="ARBA00022844"/>
    </source>
</evidence>
<comment type="subcellular location">
    <subcellularLocation>
        <location evidence="1 7">Virion</location>
    </subcellularLocation>
</comment>
<sequence length="729" mass="86300">MAYRRWKRRRWFRRRPWRRWRWRRRRVGRYRYRRAPRRRRRPRRRPVRRTRRGTIRRLRRKYRRQVKKETIILRQWTPENQRKLKIGGYFPLIVCGSGNTQNNYTTRTFEIATGPYGGNIATLVWSLSFLYEQWKLHHNWWSRTNGDLDLISYYGTKLKLWRDPYTDYVVTYSRNGPFEADILTNMATHPLILLLNRRKIVVPSLITKPRGKRYKTVFIRPPRMLTHKYYFQSDFCQTQLFFLAASACNLQSPWLFKEAWSPQVTFYVLLNSVYTNQSITGTNPTTQENLLFNNKYFAEFWYNEWTNTHWRIFETTDTTKSIQFSLKNLNNSSNRNLLKTAFTSARTKNTSTWTEQYQIVYPNLGFTPEPGLNHNYGIYSPWWLEPENVVPDIARPFNVVKYNPQNDRGTGNYIALVPLTKEKNNLDTGVLGVQKDYPLWLMLYGYVDYMTKKYAKYYILENYRLAIRCPYTEPTLAAQDETIGWTVYDNDFATGRMPGGSENIPLSQYMKWYPTLGRQLAVIEAIVNSGPFMPRDQRQKGWEATLSYRSIFRLGGTLPPKPDPIDPCQVPKRPIPNPGDKPQSIQIVDPETMDQWRSIHQWDYRRGYLTATAIKRMQQYQPTDESLLSGSEPVAKKPKGDVQIQGEGEEPQSSAIRVLRCLLQEQETQDPQDPPPPGQVPQQHREQYQLQLELQRQRLQQGKLQEGIKIMLSELIKTQQGVHLNPGLQ</sequence>
<dbReference type="GO" id="GO:0039615">
    <property type="term" value="C:T=1 icosahedral viral capsid"/>
    <property type="evidence" value="ECO:0007669"/>
    <property type="project" value="UniProtKB-UniRule"/>
</dbReference>